<reference evidence="2" key="1">
    <citation type="submission" date="2020-03" db="EMBL/GenBank/DDBJ databases">
        <title>The deep terrestrial virosphere.</title>
        <authorList>
            <person name="Holmfeldt K."/>
            <person name="Nilsson E."/>
            <person name="Simone D."/>
            <person name="Lopez-Fernandez M."/>
            <person name="Wu X."/>
            <person name="de Brujin I."/>
            <person name="Lundin D."/>
            <person name="Andersson A."/>
            <person name="Bertilsson S."/>
            <person name="Dopson M."/>
        </authorList>
    </citation>
    <scope>NUCLEOTIDE SEQUENCE</scope>
    <source>
        <strain evidence="2">TM448A04194</strain>
    </source>
</reference>
<feature type="coiled-coil region" evidence="1">
    <location>
        <begin position="87"/>
        <end position="114"/>
    </location>
</feature>
<proteinExistence type="predicted"/>
<sequence length="319" mass="36625">MEIVKYDVTEAAISEMRSLYMDLTVKDIDDKEGFEAVHSARMVVKGKRIAVEKQRKDFKADALDFGRRVDTEAKKIFSLLEPIEGHLQEQEDVVINERKRIQAEKEAAEQARIQDMIDSLALVGCIMPFFDLATMTDEAFTVLYAEKKAAFEAEQSRIAEEKRLEIERLEKERLEREAEAKRLADERAELDKIKAEQEAERKRLKEEQDKIDAEKRKAERIAFEKQALENARIAAEKATKEKAEREAAEKVAAEAKAKDEAERAEKLRPDREKLLSFANSLLEIRAPEVSDTRAQDVADTAIAEIYRIANRIIKQSKDL</sequence>
<evidence type="ECO:0000313" key="2">
    <source>
        <dbReference type="EMBL" id="QJA53920.1"/>
    </source>
</evidence>
<gene>
    <name evidence="2" type="ORF">TM448A04194_0007</name>
</gene>
<keyword evidence="1" id="KW-0175">Coiled coil</keyword>
<dbReference type="AlphaFoldDB" id="A0A6H2A393"/>
<protein>
    <submittedName>
        <fullName evidence="2">Uncharacterized protein</fullName>
    </submittedName>
</protein>
<organism evidence="2">
    <name type="scientific">viral metagenome</name>
    <dbReference type="NCBI Taxonomy" id="1070528"/>
    <lineage>
        <taxon>unclassified sequences</taxon>
        <taxon>metagenomes</taxon>
        <taxon>organismal metagenomes</taxon>
    </lineage>
</organism>
<feature type="coiled-coil region" evidence="1">
    <location>
        <begin position="152"/>
        <end position="260"/>
    </location>
</feature>
<evidence type="ECO:0000256" key="1">
    <source>
        <dbReference type="SAM" id="Coils"/>
    </source>
</evidence>
<dbReference type="EMBL" id="MT144462">
    <property type="protein sequence ID" value="QJA53920.1"/>
    <property type="molecule type" value="Genomic_DNA"/>
</dbReference>
<name>A0A6H2A393_9ZZZZ</name>
<accession>A0A6H2A393</accession>